<reference evidence="2" key="1">
    <citation type="submission" date="2014-05" db="EMBL/GenBank/DDBJ databases">
        <title>The transcriptome of the halophilic microalga Tetraselmis sp. GSL018 isolated from the Great Salt Lake, Utah.</title>
        <authorList>
            <person name="Jinkerson R.E."/>
            <person name="D'Adamo S."/>
            <person name="Posewitz M.C."/>
        </authorList>
    </citation>
    <scope>NUCLEOTIDE SEQUENCE</scope>
    <source>
        <strain evidence="2">GSL018</strain>
    </source>
</reference>
<feature type="region of interest" description="Disordered" evidence="1">
    <location>
        <begin position="107"/>
        <end position="137"/>
    </location>
</feature>
<dbReference type="EMBL" id="GBEZ01028008">
    <property type="protein sequence ID" value="JAC59374.1"/>
    <property type="molecule type" value="Transcribed_RNA"/>
</dbReference>
<name>A0A061QLS6_9CHLO</name>
<sequence>MNHTTFRYLTDALNAAFLEQEEASSSVENMTRCKERSFVFHETKDSIIADLRCALQCHNCVRMPGADNEALSIGEEVIQLQQQVADAARRVARCRKELPEQLRQHLEEDMRRQRPVGATAASEPSGSAPCVGEPEPSPTSLQEALVCASNRASGLRQRLCSCLERMERVTAASAAGATTTEMPWQGATWSSRLLAEGSSTGGISAPTALQQIGSGGSSK</sequence>
<accession>A0A061QLS6</accession>
<evidence type="ECO:0000256" key="1">
    <source>
        <dbReference type="SAM" id="MobiDB-lite"/>
    </source>
</evidence>
<protein>
    <submittedName>
        <fullName evidence="2">Uncharacterized protein</fullName>
    </submittedName>
</protein>
<feature type="compositionally biased region" description="Polar residues" evidence="1">
    <location>
        <begin position="198"/>
        <end position="212"/>
    </location>
</feature>
<evidence type="ECO:0000313" key="2">
    <source>
        <dbReference type="EMBL" id="JAC59374.1"/>
    </source>
</evidence>
<proteinExistence type="predicted"/>
<feature type="region of interest" description="Disordered" evidence="1">
    <location>
        <begin position="198"/>
        <end position="219"/>
    </location>
</feature>
<dbReference type="AlphaFoldDB" id="A0A061QLS6"/>
<gene>
    <name evidence="2" type="ORF">TSPGSL018_31545</name>
</gene>
<organism evidence="2">
    <name type="scientific">Tetraselmis sp. GSL018</name>
    <dbReference type="NCBI Taxonomy" id="582737"/>
    <lineage>
        <taxon>Eukaryota</taxon>
        <taxon>Viridiplantae</taxon>
        <taxon>Chlorophyta</taxon>
        <taxon>core chlorophytes</taxon>
        <taxon>Chlorodendrophyceae</taxon>
        <taxon>Chlorodendrales</taxon>
        <taxon>Chlorodendraceae</taxon>
        <taxon>Tetraselmis</taxon>
    </lineage>
</organism>